<dbReference type="InterPro" id="IPR036291">
    <property type="entry name" value="NAD(P)-bd_dom_sf"/>
</dbReference>
<dbReference type="SUPFAM" id="SSF48179">
    <property type="entry name" value="6-phosphogluconate dehydrogenase C-terminal domain-like"/>
    <property type="match status" value="1"/>
</dbReference>
<dbReference type="InterPro" id="IPR013328">
    <property type="entry name" value="6PGD_dom2"/>
</dbReference>
<accession>C3JBJ5</accession>
<dbReference type="Gene3D" id="3.40.50.720">
    <property type="entry name" value="NAD(P)-binding Rossmann-like Domain"/>
    <property type="match status" value="1"/>
</dbReference>
<evidence type="ECO:0000259" key="5">
    <source>
        <dbReference type="Pfam" id="PF02737"/>
    </source>
</evidence>
<evidence type="ECO:0000256" key="1">
    <source>
        <dbReference type="ARBA" id="ARBA00009463"/>
    </source>
</evidence>
<proteinExistence type="inferred from homology"/>
<organism evidence="6 7">
    <name type="scientific">Porphyromonas endodontalis (strain ATCC 35406 / DSM 24491 / JCM 8526 / CCUG 16442 / BCRC 14492 / NCTC 13058 / HG 370)</name>
    <name type="common">Bacteroides endodontalis</name>
    <dbReference type="NCBI Taxonomy" id="553175"/>
    <lineage>
        <taxon>Bacteria</taxon>
        <taxon>Pseudomonadati</taxon>
        <taxon>Bacteroidota</taxon>
        <taxon>Bacteroidia</taxon>
        <taxon>Bacteroidales</taxon>
        <taxon>Porphyromonadaceae</taxon>
        <taxon>Porphyromonas</taxon>
    </lineage>
</organism>
<dbReference type="InterPro" id="IPR006108">
    <property type="entry name" value="3HC_DH_C"/>
</dbReference>
<dbReference type="GO" id="GO:0008691">
    <property type="term" value="F:3-hydroxybutyryl-CoA dehydrogenase activity"/>
    <property type="evidence" value="ECO:0007669"/>
    <property type="project" value="UniProtKB-EC"/>
</dbReference>
<dbReference type="Pfam" id="PF00725">
    <property type="entry name" value="3HCDH"/>
    <property type="match status" value="1"/>
</dbReference>
<dbReference type="GO" id="GO:0006635">
    <property type="term" value="P:fatty acid beta-oxidation"/>
    <property type="evidence" value="ECO:0007669"/>
    <property type="project" value="TreeGrafter"/>
</dbReference>
<feature type="domain" description="3-hydroxyacyl-CoA dehydrogenase NAD binding" evidence="5">
    <location>
        <begin position="20"/>
        <end position="198"/>
    </location>
</feature>
<evidence type="ECO:0000313" key="7">
    <source>
        <dbReference type="Proteomes" id="UP000004295"/>
    </source>
</evidence>
<evidence type="ECO:0000313" key="6">
    <source>
        <dbReference type="EMBL" id="EEN82319.1"/>
    </source>
</evidence>
<dbReference type="PROSITE" id="PS00067">
    <property type="entry name" value="3HCDH"/>
    <property type="match status" value="1"/>
</dbReference>
<dbReference type="SUPFAM" id="SSF51735">
    <property type="entry name" value="NAD(P)-binding Rossmann-fold domains"/>
    <property type="match status" value="1"/>
</dbReference>
<dbReference type="Pfam" id="PF02737">
    <property type="entry name" value="3HCDH_N"/>
    <property type="match status" value="1"/>
</dbReference>
<feature type="site" description="Important for catalytic activity" evidence="3">
    <location>
        <position position="155"/>
    </location>
</feature>
<dbReference type="AlphaFoldDB" id="C3JBJ5"/>
<dbReference type="Proteomes" id="UP000004295">
    <property type="component" value="Unassembled WGS sequence"/>
</dbReference>
<dbReference type="STRING" id="553175.POREN0001_1729"/>
<dbReference type="FunFam" id="3.40.50.720:FF:000009">
    <property type="entry name" value="Fatty oxidation complex, alpha subunit"/>
    <property type="match status" value="1"/>
</dbReference>
<evidence type="ECO:0000256" key="2">
    <source>
        <dbReference type="ARBA" id="ARBA00023002"/>
    </source>
</evidence>
<dbReference type="PANTHER" id="PTHR48075">
    <property type="entry name" value="3-HYDROXYACYL-COA DEHYDROGENASE FAMILY PROTEIN"/>
    <property type="match status" value="1"/>
</dbReference>
<dbReference type="PIRSF" id="PIRSF000105">
    <property type="entry name" value="HCDH"/>
    <property type="match status" value="1"/>
</dbReference>
<dbReference type="EC" id="1.1.1.157" evidence="6"/>
<evidence type="ECO:0000256" key="3">
    <source>
        <dbReference type="PIRSR" id="PIRSR000105-1"/>
    </source>
</evidence>
<keyword evidence="2 6" id="KW-0560">Oxidoreductase</keyword>
<dbReference type="InterPro" id="IPR006176">
    <property type="entry name" value="3-OHacyl-CoA_DH_NAD-bd"/>
</dbReference>
<dbReference type="eggNOG" id="COG1250">
    <property type="taxonomic scope" value="Bacteria"/>
</dbReference>
<sequence length="299" mass="32702">MNILPSWEVVFKINTTDKMKIAVIGNGTMGAGIVQCAAQHNMDIVMKGRSKESLDKAMLKLKKNFARLVEKGKITEEQSAQYYAHIKATQDFADIADADLIIEALSEDMEVKKATLRNLDGIIKPEAIFATNTSSLSITELASVTNRPAKVIGMHFFNPVPQMKLVEVISGQCTCPEVLAVVLDLCAQLEKTAVRVSEAPGFVVNRILIPMINEAIGELADGVATAEEIDAAMKLGANHPMGPLELGDFIGLDVCLAIMEVLHNEYGDDKYRPHPLLRKKVRAGQLGRKTGYGIYDYSK</sequence>
<dbReference type="EMBL" id="ACNN01000026">
    <property type="protein sequence ID" value="EEN82319.1"/>
    <property type="molecule type" value="Genomic_DNA"/>
</dbReference>
<dbReference type="InterPro" id="IPR022694">
    <property type="entry name" value="3-OHacyl-CoA_DH"/>
</dbReference>
<comment type="similarity">
    <text evidence="1">Belongs to the 3-hydroxyacyl-CoA dehydrogenase family.</text>
</comment>
<protein>
    <submittedName>
        <fullName evidence="6">3-hydroxybutyryl-CoA dehydrogenase</fullName>
        <ecNumber evidence="6">1.1.1.157</ecNumber>
    </submittedName>
</protein>
<dbReference type="InterPro" id="IPR008927">
    <property type="entry name" value="6-PGluconate_DH-like_C_sf"/>
</dbReference>
<keyword evidence="7" id="KW-1185">Reference proteome</keyword>
<feature type="domain" description="3-hydroxyacyl-CoA dehydrogenase C-terminal" evidence="4">
    <location>
        <begin position="201"/>
        <end position="297"/>
    </location>
</feature>
<gene>
    <name evidence="6" type="primary">hbd</name>
    <name evidence="6" type="ORF">POREN0001_1729</name>
</gene>
<name>C3JBJ5_POREA</name>
<dbReference type="PANTHER" id="PTHR48075:SF5">
    <property type="entry name" value="3-HYDROXYBUTYRYL-COA DEHYDROGENASE"/>
    <property type="match status" value="1"/>
</dbReference>
<dbReference type="InterPro" id="IPR006180">
    <property type="entry name" value="3-OHacyl-CoA_DH_CS"/>
</dbReference>
<reference evidence="6 7" key="1">
    <citation type="submission" date="2009-04" db="EMBL/GenBank/DDBJ databases">
        <authorList>
            <person name="Sebastian Y."/>
            <person name="Madupu R."/>
            <person name="Durkin A.S."/>
            <person name="Torralba M."/>
            <person name="Methe B."/>
            <person name="Sutton G.G."/>
            <person name="Strausberg R.L."/>
            <person name="Nelson K.E."/>
        </authorList>
    </citation>
    <scope>NUCLEOTIDE SEQUENCE [LARGE SCALE GENOMIC DNA]</scope>
    <source>
        <strain evidence="7">ATCC 35406 / BCRC 14492 / JCM 8526 / NCTC 13058 / HG 370</strain>
    </source>
</reference>
<dbReference type="GO" id="GO:0070403">
    <property type="term" value="F:NAD+ binding"/>
    <property type="evidence" value="ECO:0007669"/>
    <property type="project" value="InterPro"/>
</dbReference>
<dbReference type="Gene3D" id="1.10.1040.10">
    <property type="entry name" value="N-(1-d-carboxylethyl)-l-norvaline Dehydrogenase, domain 2"/>
    <property type="match status" value="1"/>
</dbReference>
<evidence type="ECO:0000259" key="4">
    <source>
        <dbReference type="Pfam" id="PF00725"/>
    </source>
</evidence>
<comment type="caution">
    <text evidence="6">The sequence shown here is derived from an EMBL/GenBank/DDBJ whole genome shotgun (WGS) entry which is preliminary data.</text>
</comment>